<reference evidence="3 4" key="1">
    <citation type="submission" date="2020-08" db="EMBL/GenBank/DDBJ databases">
        <title>Genomic Encyclopedia of Type Strains, Phase III (KMG-III): the genomes of soil and plant-associated and newly described type strains.</title>
        <authorList>
            <person name="Whitman W."/>
        </authorList>
    </citation>
    <scope>NUCLEOTIDE SEQUENCE [LARGE SCALE GENOMIC DNA]</scope>
    <source>
        <strain evidence="3 4">CECT 8572</strain>
    </source>
</reference>
<dbReference type="InterPro" id="IPR045886">
    <property type="entry name" value="ThiF/MoeB/HesA"/>
</dbReference>
<feature type="transmembrane region" description="Helical" evidence="1">
    <location>
        <begin position="26"/>
        <end position="43"/>
    </location>
</feature>
<evidence type="ECO:0000313" key="4">
    <source>
        <dbReference type="Proteomes" id="UP000576152"/>
    </source>
</evidence>
<accession>A0ABR6HQE6</accession>
<comment type="caution">
    <text evidence="3">The sequence shown here is derived from an EMBL/GenBank/DDBJ whole genome shotgun (WGS) entry which is preliminary data.</text>
</comment>
<keyword evidence="4" id="KW-1185">Reference proteome</keyword>
<keyword evidence="1" id="KW-0472">Membrane</keyword>
<dbReference type="SUPFAM" id="SSF69572">
    <property type="entry name" value="Activating enzymes of the ubiquitin-like proteins"/>
    <property type="match status" value="1"/>
</dbReference>
<dbReference type="Pfam" id="PF00899">
    <property type="entry name" value="ThiF"/>
    <property type="match status" value="1"/>
</dbReference>
<proteinExistence type="predicted"/>
<evidence type="ECO:0000256" key="1">
    <source>
        <dbReference type="SAM" id="Phobius"/>
    </source>
</evidence>
<feature type="domain" description="THIF-type NAD/FAD binding fold" evidence="2">
    <location>
        <begin position="105"/>
        <end position="339"/>
    </location>
</feature>
<dbReference type="GO" id="GO:0016779">
    <property type="term" value="F:nucleotidyltransferase activity"/>
    <property type="evidence" value="ECO:0007669"/>
    <property type="project" value="UniProtKB-KW"/>
</dbReference>
<feature type="transmembrane region" description="Helical" evidence="1">
    <location>
        <begin position="55"/>
        <end position="74"/>
    </location>
</feature>
<dbReference type="Gene3D" id="3.40.50.720">
    <property type="entry name" value="NAD(P)-binding Rossmann-like Domain"/>
    <property type="match status" value="1"/>
</dbReference>
<gene>
    <name evidence="3" type="ORF">FHS00_002374</name>
</gene>
<dbReference type="PANTHER" id="PTHR10953:SF102">
    <property type="entry name" value="ADENYLYLTRANSFERASE AND SULFURTRANSFERASE MOCS3"/>
    <property type="match status" value="1"/>
</dbReference>
<name>A0ABR6HQE6_9RHOB</name>
<keyword evidence="1" id="KW-0812">Transmembrane</keyword>
<dbReference type="RefSeq" id="WP_183473663.1">
    <property type="nucleotide sequence ID" value="NZ_JACIBX010000008.1"/>
</dbReference>
<keyword evidence="3" id="KW-0548">Nucleotidyltransferase</keyword>
<keyword evidence="3" id="KW-0808">Transferase</keyword>
<protein>
    <submittedName>
        <fullName evidence="3">Molybdopterin/thiamine biosynthesis adenylyltransferase</fullName>
    </submittedName>
</protein>
<dbReference type="Proteomes" id="UP000576152">
    <property type="component" value="Unassembled WGS sequence"/>
</dbReference>
<dbReference type="InterPro" id="IPR035985">
    <property type="entry name" value="Ubiquitin-activating_enz"/>
</dbReference>
<dbReference type="PANTHER" id="PTHR10953">
    <property type="entry name" value="UBIQUITIN-ACTIVATING ENZYME E1"/>
    <property type="match status" value="1"/>
</dbReference>
<dbReference type="EMBL" id="JACIBX010000008">
    <property type="protein sequence ID" value="MBB3712779.1"/>
    <property type="molecule type" value="Genomic_DNA"/>
</dbReference>
<dbReference type="InterPro" id="IPR000594">
    <property type="entry name" value="ThiF_NAD_FAD-bd"/>
</dbReference>
<evidence type="ECO:0000313" key="3">
    <source>
        <dbReference type="EMBL" id="MBB3712779.1"/>
    </source>
</evidence>
<dbReference type="NCBIfam" id="NF004281">
    <property type="entry name" value="PRK05690.1"/>
    <property type="match status" value="1"/>
</dbReference>
<sequence>MILVGVMAAVLWGIGAITGAPRRARLYMIGLLMTGVIAAHLVLPDGHPLREALGGEAALWVLILAWAGLVWLYGRGLRRIKARIAAGKAPEAPRKGFSETELTRYARHITLREIGGPGQGALRRARVLVVGAGGLGCPALTYLAASGVGTIGVIDDDEVDLSNLGRQVLFDEGQIGMPKVHAAAEKLRAQNPHVEIRPYARRLTSEIADDLLEDYDLVLDGTDNFATREIVNAAAVAGAKPLVAAALTQWEGQISLYEPARGTPCWACVFPERPDASLIPSCAEAGVLSPLPGIVGAMMAAEAVKRLTGAGETLAGRLLIHDTLYAETRTIRVKPRRDCAVCGGRGLEAGPAAP</sequence>
<dbReference type="CDD" id="cd00757">
    <property type="entry name" value="ThiF_MoeB_HesA_family"/>
    <property type="match status" value="1"/>
</dbReference>
<keyword evidence="1" id="KW-1133">Transmembrane helix</keyword>
<organism evidence="3 4">
    <name type="scientific">Limimaricola variabilis</name>
    <dbReference type="NCBI Taxonomy" id="1492771"/>
    <lineage>
        <taxon>Bacteria</taxon>
        <taxon>Pseudomonadati</taxon>
        <taxon>Pseudomonadota</taxon>
        <taxon>Alphaproteobacteria</taxon>
        <taxon>Rhodobacterales</taxon>
        <taxon>Paracoccaceae</taxon>
        <taxon>Limimaricola</taxon>
    </lineage>
</organism>
<evidence type="ECO:0000259" key="2">
    <source>
        <dbReference type="Pfam" id="PF00899"/>
    </source>
</evidence>